<dbReference type="SMART" id="SM00380">
    <property type="entry name" value="AP2"/>
    <property type="match status" value="2"/>
</dbReference>
<dbReference type="PROSITE" id="PS51032">
    <property type="entry name" value="AP2_ERF"/>
    <property type="match status" value="2"/>
</dbReference>
<keyword evidence="5" id="KW-0539">Nucleus</keyword>
<dbReference type="PRINTS" id="PR00367">
    <property type="entry name" value="ETHRSPELEMNT"/>
</dbReference>
<feature type="compositionally biased region" description="Polar residues" evidence="6">
    <location>
        <begin position="14"/>
        <end position="24"/>
    </location>
</feature>
<evidence type="ECO:0000313" key="9">
    <source>
        <dbReference type="RefSeq" id="XP_021861894.2"/>
    </source>
</evidence>
<reference evidence="8" key="1">
    <citation type="journal article" date="2021" name="Nat. Commun.">
        <title>Genomic analyses provide insights into spinach domestication and the genetic basis of agronomic traits.</title>
        <authorList>
            <person name="Cai X."/>
            <person name="Sun X."/>
            <person name="Xu C."/>
            <person name="Sun H."/>
            <person name="Wang X."/>
            <person name="Ge C."/>
            <person name="Zhang Z."/>
            <person name="Wang Q."/>
            <person name="Fei Z."/>
            <person name="Jiao C."/>
            <person name="Wang Q."/>
        </authorList>
    </citation>
    <scope>NUCLEOTIDE SEQUENCE [LARGE SCALE GENOMIC DNA]</scope>
    <source>
        <strain evidence="8">cv. Varoflay</strain>
    </source>
</reference>
<protein>
    <submittedName>
        <fullName evidence="9">AP2-like ethylene-responsive transcription factor PLT2</fullName>
    </submittedName>
</protein>
<dbReference type="InterPro" id="IPR036955">
    <property type="entry name" value="AP2/ERF_dom_sf"/>
</dbReference>
<dbReference type="InterPro" id="IPR001471">
    <property type="entry name" value="AP2/ERF_dom"/>
</dbReference>
<evidence type="ECO:0000256" key="1">
    <source>
        <dbReference type="ARBA" id="ARBA00004123"/>
    </source>
</evidence>
<evidence type="ECO:0000256" key="2">
    <source>
        <dbReference type="ARBA" id="ARBA00023015"/>
    </source>
</evidence>
<dbReference type="RefSeq" id="XP_021861894.2">
    <property type="nucleotide sequence ID" value="XM_022006202.2"/>
</dbReference>
<evidence type="ECO:0000256" key="4">
    <source>
        <dbReference type="ARBA" id="ARBA00023163"/>
    </source>
</evidence>
<evidence type="ECO:0000259" key="7">
    <source>
        <dbReference type="PROSITE" id="PS51032"/>
    </source>
</evidence>
<evidence type="ECO:0000256" key="3">
    <source>
        <dbReference type="ARBA" id="ARBA00023125"/>
    </source>
</evidence>
<dbReference type="Proteomes" id="UP000813463">
    <property type="component" value="Chromosome 4"/>
</dbReference>
<sequence length="603" mass="64878">MNSNNWLSFPLSPTHPSLQTNDSQTHQQFSLGLVSDHIDNPFGQAQEWNLLNPHGENEAPKIADFLGVGKSESHHDSPDLSSFSESDYLFSGNNGLLTVAGANDSSGSPFDQYNNQENSNSCLQSLTLSMGSSGQQQPPLTTVNNGETSGDNNNSSSTDGGAALSAAVVTTAITPVVEATPRRSLDTFGQRTSIYRGVTRHRWTGRYEAHLWDNSCRREGQSRKGRQVYLGGYDKEDKAARSYDLAAIKYWGTSTTTNFPISNYEKEIEDMKPMTRQEFVAAIRRKSSGFSRGASIYRGVTRHHQHGRWQARIGRVAGNKDLYLGTFSTEEEAAEAYDIAAIKFRGLNAVTNFDMSRYDVKAILESNTLPIGGGAAKRLKEAQALESSRKREEMLALSNSTYPYGAASSSGSTRYGAHPNTYPLLPYHHQQDTQPQPLLTLHNNLGSQESYTHQEAQFLQLYQQSSYSNPSSMYHSYQLQTNPNLLHGFMGMGSDSSGCVIDGTNNNNGSSSGGSYSGGGGGCGGGGGYLGSGVGINGMGSASSTSNVVGPDETDHQPLAMVKVDYDMHPSGGGGGGDGGSYAGWSTETVQGPNNGVFAMWND</sequence>
<comment type="subcellular location">
    <subcellularLocation>
        <location evidence="1">Nucleus</location>
    </subcellularLocation>
</comment>
<feature type="domain" description="AP2/ERF" evidence="7">
    <location>
        <begin position="296"/>
        <end position="354"/>
    </location>
</feature>
<evidence type="ECO:0000313" key="8">
    <source>
        <dbReference type="Proteomes" id="UP000813463"/>
    </source>
</evidence>
<accession>A0A9R0K807</accession>
<feature type="region of interest" description="Disordered" evidence="6">
    <location>
        <begin position="129"/>
        <end position="161"/>
    </location>
</feature>
<feature type="compositionally biased region" description="Low complexity" evidence="6">
    <location>
        <begin position="144"/>
        <end position="161"/>
    </location>
</feature>
<dbReference type="SUPFAM" id="SSF54171">
    <property type="entry name" value="DNA-binding domain"/>
    <property type="match status" value="2"/>
</dbReference>
<keyword evidence="8" id="KW-1185">Reference proteome</keyword>
<evidence type="ECO:0000256" key="6">
    <source>
        <dbReference type="SAM" id="MobiDB-lite"/>
    </source>
</evidence>
<dbReference type="Gene3D" id="3.30.730.10">
    <property type="entry name" value="AP2/ERF domain"/>
    <property type="match status" value="2"/>
</dbReference>
<dbReference type="GeneID" id="110800872"/>
<keyword evidence="4" id="KW-0804">Transcription</keyword>
<keyword evidence="3" id="KW-0238">DNA-binding</keyword>
<dbReference type="Pfam" id="PF00847">
    <property type="entry name" value="AP2"/>
    <property type="match status" value="2"/>
</dbReference>
<feature type="compositionally biased region" description="Polar residues" evidence="6">
    <location>
        <begin position="129"/>
        <end position="143"/>
    </location>
</feature>
<keyword evidence="2" id="KW-0805">Transcription regulation</keyword>
<reference evidence="9" key="2">
    <citation type="submission" date="2025-08" db="UniProtKB">
        <authorList>
            <consortium name="RefSeq"/>
        </authorList>
    </citation>
    <scope>IDENTIFICATION</scope>
    <source>
        <tissue evidence="9">Leaf</tissue>
    </source>
</reference>
<organism evidence="8 9">
    <name type="scientific">Spinacia oleracea</name>
    <name type="common">Spinach</name>
    <dbReference type="NCBI Taxonomy" id="3562"/>
    <lineage>
        <taxon>Eukaryota</taxon>
        <taxon>Viridiplantae</taxon>
        <taxon>Streptophyta</taxon>
        <taxon>Embryophyta</taxon>
        <taxon>Tracheophyta</taxon>
        <taxon>Spermatophyta</taxon>
        <taxon>Magnoliopsida</taxon>
        <taxon>eudicotyledons</taxon>
        <taxon>Gunneridae</taxon>
        <taxon>Pentapetalae</taxon>
        <taxon>Caryophyllales</taxon>
        <taxon>Chenopodiaceae</taxon>
        <taxon>Chenopodioideae</taxon>
        <taxon>Anserineae</taxon>
        <taxon>Spinacia</taxon>
    </lineage>
</organism>
<dbReference type="PANTHER" id="PTHR32467:SF22">
    <property type="entry name" value="AP2-LIKE ETHYLENE-RESPONSIVE TRANSCRIPTION FACTOR PLT2"/>
    <property type="match status" value="1"/>
</dbReference>
<gene>
    <name evidence="9" type="primary">LOC110800872</name>
</gene>
<name>A0A9R0K807_SPIOL</name>
<dbReference type="InterPro" id="IPR016177">
    <property type="entry name" value="DNA-bd_dom_sf"/>
</dbReference>
<dbReference type="CDD" id="cd00018">
    <property type="entry name" value="AP2"/>
    <property type="match status" value="2"/>
</dbReference>
<proteinExistence type="predicted"/>
<feature type="domain" description="AP2/ERF" evidence="7">
    <location>
        <begin position="194"/>
        <end position="260"/>
    </location>
</feature>
<feature type="region of interest" description="Disordered" evidence="6">
    <location>
        <begin position="1"/>
        <end position="24"/>
    </location>
</feature>
<dbReference type="PANTHER" id="PTHR32467">
    <property type="entry name" value="AP2-LIKE ETHYLENE-RESPONSIVE TRANSCRIPTION FACTOR"/>
    <property type="match status" value="1"/>
</dbReference>
<evidence type="ECO:0000256" key="5">
    <source>
        <dbReference type="ARBA" id="ARBA00023242"/>
    </source>
</evidence>